<dbReference type="eggNOG" id="ENOG502RNZA">
    <property type="taxonomic scope" value="Eukaryota"/>
</dbReference>
<dbReference type="RefSeq" id="XP_002582936.1">
    <property type="nucleotide sequence ID" value="XM_002582890.1"/>
</dbReference>
<feature type="domain" description="HAT C-terminal dimerisation" evidence="1">
    <location>
        <begin position="55"/>
        <end position="101"/>
    </location>
</feature>
<organism evidence="2 3">
    <name type="scientific">Uncinocarpus reesii (strain UAMH 1704)</name>
    <dbReference type="NCBI Taxonomy" id="336963"/>
    <lineage>
        <taxon>Eukaryota</taxon>
        <taxon>Fungi</taxon>
        <taxon>Dikarya</taxon>
        <taxon>Ascomycota</taxon>
        <taxon>Pezizomycotina</taxon>
        <taxon>Eurotiomycetes</taxon>
        <taxon>Eurotiomycetidae</taxon>
        <taxon>Onygenales</taxon>
        <taxon>Onygenaceae</taxon>
        <taxon>Uncinocarpus</taxon>
    </lineage>
</organism>
<dbReference type="SUPFAM" id="SSF53098">
    <property type="entry name" value="Ribonuclease H-like"/>
    <property type="match status" value="1"/>
</dbReference>
<dbReference type="InterPro" id="IPR012337">
    <property type="entry name" value="RNaseH-like_sf"/>
</dbReference>
<accession>C4JZV8</accession>
<dbReference type="GO" id="GO:0046983">
    <property type="term" value="F:protein dimerization activity"/>
    <property type="evidence" value="ECO:0007669"/>
    <property type="project" value="InterPro"/>
</dbReference>
<dbReference type="Proteomes" id="UP000002058">
    <property type="component" value="Unassembled WGS sequence"/>
</dbReference>
<evidence type="ECO:0000313" key="3">
    <source>
        <dbReference type="Proteomes" id="UP000002058"/>
    </source>
</evidence>
<dbReference type="HOGENOM" id="CLU_1778845_0_0_1"/>
<dbReference type="KEGG" id="ure:UREG_07709"/>
<dbReference type="OrthoDB" id="4507940at2759"/>
<keyword evidence="3" id="KW-1185">Reference proteome</keyword>
<dbReference type="GeneID" id="8439725"/>
<evidence type="ECO:0000313" key="2">
    <source>
        <dbReference type="EMBL" id="EEP82844.1"/>
    </source>
</evidence>
<reference evidence="3" key="1">
    <citation type="journal article" date="2009" name="Genome Res.">
        <title>Comparative genomic analyses of the human fungal pathogens Coccidioides and their relatives.</title>
        <authorList>
            <person name="Sharpton T.J."/>
            <person name="Stajich J.E."/>
            <person name="Rounsley S.D."/>
            <person name="Gardner M.J."/>
            <person name="Wortman J.R."/>
            <person name="Jordar V.S."/>
            <person name="Maiti R."/>
            <person name="Kodira C.D."/>
            <person name="Neafsey D.E."/>
            <person name="Zeng Q."/>
            <person name="Hung C.-Y."/>
            <person name="McMahan C."/>
            <person name="Muszewska A."/>
            <person name="Grynberg M."/>
            <person name="Mandel M.A."/>
            <person name="Kellner E.M."/>
            <person name="Barker B.M."/>
            <person name="Galgiani J.N."/>
            <person name="Orbach M.J."/>
            <person name="Kirkland T.N."/>
            <person name="Cole G.T."/>
            <person name="Henn M.R."/>
            <person name="Birren B.W."/>
            <person name="Taylor J.W."/>
        </authorList>
    </citation>
    <scope>NUCLEOTIDE SEQUENCE [LARGE SCALE GENOMIC DNA]</scope>
    <source>
        <strain evidence="3">UAMH 1704</strain>
    </source>
</reference>
<dbReference type="VEuPathDB" id="FungiDB:UREG_07709"/>
<protein>
    <recommendedName>
        <fullName evidence="1">HAT C-terminal dimerisation domain-containing protein</fullName>
    </recommendedName>
</protein>
<evidence type="ECO:0000259" key="1">
    <source>
        <dbReference type="Pfam" id="PF05699"/>
    </source>
</evidence>
<dbReference type="InParanoid" id="C4JZV8"/>
<dbReference type="AlphaFoldDB" id="C4JZV8"/>
<dbReference type="EMBL" id="CH476619">
    <property type="protein sequence ID" value="EEP82844.1"/>
    <property type="molecule type" value="Genomic_DNA"/>
</dbReference>
<gene>
    <name evidence="2" type="ORF">UREG_07709</name>
</gene>
<name>C4JZV8_UNCRE</name>
<dbReference type="InterPro" id="IPR008906">
    <property type="entry name" value="HATC_C_dom"/>
</dbReference>
<sequence>MNLLLRYSSVDGLEEAWMGQEWFFYRIQILLSHDEDIENILFKRSFRGHGNSQNEMERYLNDENLTTGSMPLLEQWQNLESAFPTVARMARDILAIPLTGVFNTARDTCHYRRSRCWRAEHGHNLQMPIETYHPDQHLLQGILIGT</sequence>
<proteinExistence type="predicted"/>
<dbReference type="Pfam" id="PF05699">
    <property type="entry name" value="Dimer_Tnp_hAT"/>
    <property type="match status" value="1"/>
</dbReference>